<evidence type="ECO:0000259" key="3">
    <source>
        <dbReference type="Pfam" id="PF21984"/>
    </source>
</evidence>
<feature type="domain" description="DnaD N-terminal" evidence="3">
    <location>
        <begin position="15"/>
        <end position="106"/>
    </location>
</feature>
<dbReference type="EMBL" id="CP093365">
    <property type="protein sequence ID" value="UQS83565.1"/>
    <property type="molecule type" value="Genomic_DNA"/>
</dbReference>
<sequence>MSAIQELINAGNTTINNLLLVNIGRLKMTGDEFLLWTNIRMYQEKGIQFPATKDLADNTGLTADQIYQVLQSLLNKQFIKINSAADQKQVYQDCYDLTPLYQQLLGQPIASQETLASTNSTNQLQILFQKIEVEFGRPLSPIERQTIQEWLTQDHYDPELITLALREAVLNQVYSLKYMDRILLNWEKHNIKTVAQLQQQKDRFGDY</sequence>
<proteinExistence type="inferred from homology"/>
<dbReference type="InterPro" id="IPR053843">
    <property type="entry name" value="DnaD_N"/>
</dbReference>
<dbReference type="NCBIfam" id="TIGR01446">
    <property type="entry name" value="DnaD_dom"/>
    <property type="match status" value="1"/>
</dbReference>
<dbReference type="InterPro" id="IPR053162">
    <property type="entry name" value="DnaD"/>
</dbReference>
<reference evidence="4 5" key="1">
    <citation type="journal article" date="2022" name="Int. J. Syst. Evol. Microbiol.">
        <title>Apilactobacillus apisilvae sp. nov., Nicolia spurrieriana gen. nov. sp. nov., Bombilactobacillus folatiphilus sp. nov. and Bombilactobacillus thymidiniphilus sp. nov., four new lactic acid bacterial isolates from stingless bees Tetragonula carbonaria and Austroplebeia australis.</title>
        <authorList>
            <person name="Oliphant S.A."/>
            <person name="Watson-Haigh N.S."/>
            <person name="Sumby K.M."/>
            <person name="Gardner J."/>
            <person name="Groom S."/>
            <person name="Jiranek V."/>
        </authorList>
    </citation>
    <scope>NUCLEOTIDE SEQUENCE [LARGE SCALE GENOMIC DNA]</scope>
    <source>
        <strain evidence="4 5">SG4_A1</strain>
    </source>
</reference>
<dbReference type="SUPFAM" id="SSF158499">
    <property type="entry name" value="DnaD domain-like"/>
    <property type="match status" value="1"/>
</dbReference>
<evidence type="ECO:0000313" key="4">
    <source>
        <dbReference type="EMBL" id="UQS83565.1"/>
    </source>
</evidence>
<dbReference type="InterPro" id="IPR036388">
    <property type="entry name" value="WH-like_DNA-bd_sf"/>
</dbReference>
<comment type="similarity">
    <text evidence="1">Belongs to the DnaB/DnaD family.</text>
</comment>
<dbReference type="Gene3D" id="1.10.10.10">
    <property type="entry name" value="Winged helix-like DNA-binding domain superfamily/Winged helix DNA-binding domain"/>
    <property type="match status" value="1"/>
</dbReference>
<organism evidence="4 5">
    <name type="scientific">Bombilactobacillus thymidiniphilus</name>
    <dbReference type="NCBI Taxonomy" id="2923363"/>
    <lineage>
        <taxon>Bacteria</taxon>
        <taxon>Bacillati</taxon>
        <taxon>Bacillota</taxon>
        <taxon>Bacilli</taxon>
        <taxon>Lactobacillales</taxon>
        <taxon>Lactobacillaceae</taxon>
        <taxon>Bombilactobacillus</taxon>
    </lineage>
</organism>
<gene>
    <name evidence="4" type="ORF">MOO47_07300</name>
</gene>
<dbReference type="InterPro" id="IPR006343">
    <property type="entry name" value="DnaB/C_C"/>
</dbReference>
<evidence type="ECO:0000313" key="5">
    <source>
        <dbReference type="Proteomes" id="UP000831947"/>
    </source>
</evidence>
<name>A0ABY4PDB5_9LACO</name>
<dbReference type="PANTHER" id="PTHR37293">
    <property type="entry name" value="PHAGE REPLICATION PROTEIN-RELATED"/>
    <property type="match status" value="1"/>
</dbReference>
<feature type="domain" description="DnaB/C C-terminal" evidence="2">
    <location>
        <begin position="128"/>
        <end position="200"/>
    </location>
</feature>
<dbReference type="Pfam" id="PF07261">
    <property type="entry name" value="DnaB_2"/>
    <property type="match status" value="1"/>
</dbReference>
<dbReference type="InterPro" id="IPR034829">
    <property type="entry name" value="DnaD-like_sf"/>
</dbReference>
<keyword evidence="5" id="KW-1185">Reference proteome</keyword>
<dbReference type="Pfam" id="PF21984">
    <property type="entry name" value="DnaD_N"/>
    <property type="match status" value="1"/>
</dbReference>
<dbReference type="Proteomes" id="UP000831947">
    <property type="component" value="Chromosome"/>
</dbReference>
<dbReference type="PANTHER" id="PTHR37293:SF6">
    <property type="entry name" value="DNA REPLICATION PROTEIN DNAD"/>
    <property type="match status" value="1"/>
</dbReference>
<dbReference type="RefSeq" id="WP_249512791.1">
    <property type="nucleotide sequence ID" value="NZ_CP093365.1"/>
</dbReference>
<dbReference type="Gene3D" id="1.10.10.630">
    <property type="entry name" value="DnaD domain-like"/>
    <property type="match status" value="1"/>
</dbReference>
<protein>
    <submittedName>
        <fullName evidence="4">DnaD domain protein</fullName>
    </submittedName>
</protein>
<evidence type="ECO:0000256" key="1">
    <source>
        <dbReference type="ARBA" id="ARBA00093462"/>
    </source>
</evidence>
<accession>A0ABY4PDB5</accession>
<evidence type="ECO:0000259" key="2">
    <source>
        <dbReference type="Pfam" id="PF07261"/>
    </source>
</evidence>